<accession>A0A0S6UA32</accession>
<protein>
    <submittedName>
        <fullName evidence="3">Predicted transcriptional regulators</fullName>
    </submittedName>
</protein>
<proteinExistence type="predicted"/>
<sequence length="77" mass="8883">MENRVKDLRLQRRLTQEELARLVGVSRQTIISIENGRYNPSLMLAYRIARIFSMSIEEVFDCEKELNELAGGKNGVL</sequence>
<dbReference type="EMBL" id="DF238840">
    <property type="protein sequence ID" value="GAF25295.1"/>
    <property type="molecule type" value="Genomic_DNA"/>
</dbReference>
<dbReference type="Proteomes" id="UP000063718">
    <property type="component" value="Unassembled WGS sequence"/>
</dbReference>
<dbReference type="AlphaFoldDB" id="A0A0S6UA32"/>
<dbReference type="SUPFAM" id="SSF47413">
    <property type="entry name" value="lambda repressor-like DNA-binding domains"/>
    <property type="match status" value="1"/>
</dbReference>
<dbReference type="GO" id="GO:0003677">
    <property type="term" value="F:DNA binding"/>
    <property type="evidence" value="ECO:0007669"/>
    <property type="project" value="UniProtKB-KW"/>
</dbReference>
<dbReference type="Gene3D" id="1.10.260.40">
    <property type="entry name" value="lambda repressor-like DNA-binding domains"/>
    <property type="match status" value="1"/>
</dbReference>
<dbReference type="SMART" id="SM00530">
    <property type="entry name" value="HTH_XRE"/>
    <property type="match status" value="1"/>
</dbReference>
<organism evidence="3">
    <name type="scientific">Moorella thermoacetica Y72</name>
    <dbReference type="NCBI Taxonomy" id="1325331"/>
    <lineage>
        <taxon>Bacteria</taxon>
        <taxon>Bacillati</taxon>
        <taxon>Bacillota</taxon>
        <taxon>Clostridia</taxon>
        <taxon>Neomoorellales</taxon>
        <taxon>Neomoorellaceae</taxon>
        <taxon>Neomoorella</taxon>
    </lineage>
</organism>
<dbReference type="PANTHER" id="PTHR46558:SF4">
    <property type="entry name" value="DNA-BIDING PHAGE PROTEIN"/>
    <property type="match status" value="1"/>
</dbReference>
<evidence type="ECO:0000256" key="1">
    <source>
        <dbReference type="ARBA" id="ARBA00023125"/>
    </source>
</evidence>
<gene>
    <name evidence="3" type="ORF">MTY_0627</name>
</gene>
<name>A0A0S6UA32_NEOTH</name>
<feature type="domain" description="HTH cro/C1-type" evidence="2">
    <location>
        <begin position="5"/>
        <end position="59"/>
    </location>
</feature>
<dbReference type="CDD" id="cd00093">
    <property type="entry name" value="HTH_XRE"/>
    <property type="match status" value="1"/>
</dbReference>
<evidence type="ECO:0000313" key="3">
    <source>
        <dbReference type="EMBL" id="GAF25295.1"/>
    </source>
</evidence>
<reference evidence="3" key="1">
    <citation type="journal article" date="2014" name="Gene">
        <title>Genome-guided analysis of transformation efficiency and carbon dioxide assimilation by Moorella thermoacetica Y72.</title>
        <authorList>
            <person name="Tsukahara K."/>
            <person name="Kita A."/>
            <person name="Nakashimada Y."/>
            <person name="Hoshino T."/>
            <person name="Murakami K."/>
        </authorList>
    </citation>
    <scope>NUCLEOTIDE SEQUENCE [LARGE SCALE GENOMIC DNA]</scope>
    <source>
        <strain evidence="3">Y72</strain>
    </source>
</reference>
<keyword evidence="1" id="KW-0238">DNA-binding</keyword>
<dbReference type="Pfam" id="PF01381">
    <property type="entry name" value="HTH_3"/>
    <property type="match status" value="1"/>
</dbReference>
<dbReference type="PANTHER" id="PTHR46558">
    <property type="entry name" value="TRACRIPTIONAL REGULATORY PROTEIN-RELATED-RELATED"/>
    <property type="match status" value="1"/>
</dbReference>
<dbReference type="RefSeq" id="WP_025773309.1">
    <property type="nucleotide sequence ID" value="NZ_DF238840.1"/>
</dbReference>
<dbReference type="PROSITE" id="PS50943">
    <property type="entry name" value="HTH_CROC1"/>
    <property type="match status" value="1"/>
</dbReference>
<evidence type="ECO:0000259" key="2">
    <source>
        <dbReference type="PROSITE" id="PS50943"/>
    </source>
</evidence>
<dbReference type="InterPro" id="IPR010982">
    <property type="entry name" value="Lambda_DNA-bd_dom_sf"/>
</dbReference>
<dbReference type="InterPro" id="IPR001387">
    <property type="entry name" value="Cro/C1-type_HTH"/>
</dbReference>